<dbReference type="SUPFAM" id="SSF55073">
    <property type="entry name" value="Nucleotide cyclase"/>
    <property type="match status" value="2"/>
</dbReference>
<reference evidence="2 3" key="1">
    <citation type="submission" date="2017-08" db="EMBL/GenBank/DDBJ databases">
        <title>Acidophilic green algal genome provides insights into adaptation to an acidic environment.</title>
        <authorList>
            <person name="Hirooka S."/>
            <person name="Hirose Y."/>
            <person name="Kanesaki Y."/>
            <person name="Higuchi S."/>
            <person name="Fujiwara T."/>
            <person name="Onuma R."/>
            <person name="Era A."/>
            <person name="Ohbayashi R."/>
            <person name="Uzuka A."/>
            <person name="Nozaki H."/>
            <person name="Yoshikawa H."/>
            <person name="Miyagishima S.Y."/>
        </authorList>
    </citation>
    <scope>NUCLEOTIDE SEQUENCE [LARGE SCALE GENOMIC DNA]</scope>
    <source>
        <strain evidence="2 3">NIES-2499</strain>
    </source>
</reference>
<dbReference type="InterPro" id="IPR029787">
    <property type="entry name" value="Nucleotide_cyclase"/>
</dbReference>
<feature type="compositionally biased region" description="Basic and acidic residues" evidence="1">
    <location>
        <begin position="397"/>
        <end position="408"/>
    </location>
</feature>
<feature type="compositionally biased region" description="Polar residues" evidence="1">
    <location>
        <begin position="226"/>
        <end position="238"/>
    </location>
</feature>
<evidence type="ECO:0000313" key="3">
    <source>
        <dbReference type="Proteomes" id="UP000232323"/>
    </source>
</evidence>
<name>A0A250X8A3_9CHLO</name>
<sequence length="1316" mass="142117">MIKQLEDKRKGSKPAPTHGIMSVVVAEIEGFTALMKRSPDLMLRALVTYNSVLLKAKSVNFGHVIEQEGVQMLFVDSYTFVFEDPVDAVKFCLQVQLLLAKQRWPRGLFRDVDSDDINNSGKGSGNKSNLTAASGGVRSMLTGVNQRMKRMVHDNRVGQADFSLDSTGSGNLTNDGDSSLARGTLSSEGPNRANPTFKRLTQAGSLNVTGPGSSIYARTTIERSSQRATSVPNASTAASREPSGSGLLPTVLAGGVHGLRVRTGVAAGLVKAGFGVIGCALHQRAKLITDAGSGGQILMCEASFAAVKDKTQELGCMTEEGLDLEHLEDYGWWSKWWRSKESAKSKGAILLDMGEYMLCPEGTGSPLIMCLKESQTTLKPNHYALQHDDEAMQGMDPKQKRGSADSRRHSQVGLGSLSSQAQPMSSQNGGREGSFAKSSTMSTQQPYDPRALMRIYQVLAPSQELRGIMFGNMMALKEEWVCVDDSYYNAPGIVPFTTNITEVTCVFCQVDNVKQFAARHRQDTLLLGLELVCILRSVARQINGSYFVKQQDSDLKYMFVFSKAEDALLWCLSVQFCVLYSDWPASVLHHWPEEHGADGRLLFRGPRLKMGVCTGTPSSIIPDHMGRADYLGPCINMAARFMDAAAHGGQIACTMQQAFDAVYSWSNWARFSSMMQPVHSSSKGQSGHGAGGRDNGLSHDKVTELEPDPSHPAPEWMLEPIVEAMPCQGHAHQPHAHDTFVSVTTKNHTKVDQTSPILHNEVKAKHELLSQEKHVVELSSEEELPCKSDQAAGFLVRQTGSEKVELSNGVFDELKNAASLDYRASSTPSLHLHRPSTLGEGEGVEAGQQMGGEGRNSMLRTSCIGSISAGSVQRGGSDLDSGSLERDSECEDSCEVGRDEAGKYRVPAVVLTGGPVGESSRDNEASVSGVGMNPSHGRALAQSREEEEQEVVRSYDDGRDIQVGVVQDRWADASSSKVKEDEDMDKRQRRKAGAGAGMEGAEHAQANKASTFFSTGASVSSIQTERDKLMLRPSMPLGTGPSAASKTQRAVNNALTARKSLPLGNFPSTISTSINLTKGQSVPLPRISRPSFLPSPAVRGTSLPTPSSSGPVEGMQMGPPQQQGAHGQFHAEELQEELHRSVLNTIVDGGCEEEDEAVQDVEDITWWAPVDNVVPGRWLDVTVYWTGRYLFKGSPEALTMVNVTPAWLCERRYPEESPKGKGMILSILQGEASTSLVPLLKVVEAYRELCPVPHLPHIGLDTLVATVAHSLATSRVAISRIPSGHTARSSPAFSGDGSGRSIDATSGADTSAFKLI</sequence>
<evidence type="ECO:0000313" key="2">
    <source>
        <dbReference type="EMBL" id="GAX79287.1"/>
    </source>
</evidence>
<feature type="region of interest" description="Disordered" evidence="1">
    <location>
        <begin position="115"/>
        <end position="134"/>
    </location>
</feature>
<feature type="region of interest" description="Disordered" evidence="1">
    <location>
        <begin position="676"/>
        <end position="712"/>
    </location>
</feature>
<evidence type="ECO:0008006" key="4">
    <source>
        <dbReference type="Google" id="ProtNLM"/>
    </source>
</evidence>
<dbReference type="EMBL" id="BEGY01000041">
    <property type="protein sequence ID" value="GAX79287.1"/>
    <property type="molecule type" value="Genomic_DNA"/>
</dbReference>
<feature type="region of interest" description="Disordered" evidence="1">
    <location>
        <begin position="1091"/>
        <end position="1124"/>
    </location>
</feature>
<accession>A0A250X8A3</accession>
<gene>
    <name evidence="2" type="ORF">CEUSTIGMA_g6728.t1</name>
</gene>
<dbReference type="OrthoDB" id="551471at2759"/>
<feature type="compositionally biased region" description="Polar residues" evidence="1">
    <location>
        <begin position="676"/>
        <end position="685"/>
    </location>
</feature>
<feature type="compositionally biased region" description="Polar residues" evidence="1">
    <location>
        <begin position="164"/>
        <end position="177"/>
    </location>
</feature>
<feature type="compositionally biased region" description="Basic and acidic residues" evidence="1">
    <location>
        <begin position="977"/>
        <end position="986"/>
    </location>
</feature>
<feature type="region of interest" description="Disordered" evidence="1">
    <location>
        <begin position="160"/>
        <end position="198"/>
    </location>
</feature>
<dbReference type="PANTHER" id="PTHR43081">
    <property type="entry name" value="ADENYLATE CYCLASE, TERMINAL-DIFFERENTIATION SPECIFIC-RELATED"/>
    <property type="match status" value="1"/>
</dbReference>
<feature type="region of interest" description="Disordered" evidence="1">
    <location>
        <begin position="824"/>
        <end position="894"/>
    </location>
</feature>
<protein>
    <recommendedName>
        <fullName evidence="4">Guanylate cyclase domain-containing protein</fullName>
    </recommendedName>
</protein>
<dbReference type="PANTHER" id="PTHR43081:SF1">
    <property type="entry name" value="ADENYLATE CYCLASE, TERMINAL-DIFFERENTIATION SPECIFIC"/>
    <property type="match status" value="1"/>
</dbReference>
<feature type="region of interest" description="Disordered" evidence="1">
    <location>
        <begin position="913"/>
        <end position="953"/>
    </location>
</feature>
<evidence type="ECO:0000256" key="1">
    <source>
        <dbReference type="SAM" id="MobiDB-lite"/>
    </source>
</evidence>
<feature type="compositionally biased region" description="Polar residues" evidence="1">
    <location>
        <begin position="436"/>
        <end position="445"/>
    </location>
</feature>
<organism evidence="2 3">
    <name type="scientific">Chlamydomonas eustigma</name>
    <dbReference type="NCBI Taxonomy" id="1157962"/>
    <lineage>
        <taxon>Eukaryota</taxon>
        <taxon>Viridiplantae</taxon>
        <taxon>Chlorophyta</taxon>
        <taxon>core chlorophytes</taxon>
        <taxon>Chlorophyceae</taxon>
        <taxon>CS clade</taxon>
        <taxon>Chlamydomonadales</taxon>
        <taxon>Chlamydomonadaceae</taxon>
        <taxon>Chlamydomonas</taxon>
    </lineage>
</organism>
<dbReference type="Gene3D" id="3.30.70.1230">
    <property type="entry name" value="Nucleotide cyclase"/>
    <property type="match status" value="2"/>
</dbReference>
<feature type="compositionally biased region" description="Polar residues" evidence="1">
    <location>
        <begin position="416"/>
        <end position="429"/>
    </location>
</feature>
<dbReference type="Proteomes" id="UP000232323">
    <property type="component" value="Unassembled WGS sequence"/>
</dbReference>
<comment type="caution">
    <text evidence="2">The sequence shown here is derived from an EMBL/GenBank/DDBJ whole genome shotgun (WGS) entry which is preliminary data.</text>
</comment>
<feature type="compositionally biased region" description="Low complexity" evidence="1">
    <location>
        <begin position="1100"/>
        <end position="1124"/>
    </location>
</feature>
<feature type="compositionally biased region" description="Polar residues" evidence="1">
    <location>
        <begin position="858"/>
        <end position="871"/>
    </location>
</feature>
<feature type="region of interest" description="Disordered" evidence="1">
    <location>
        <begin position="221"/>
        <end position="243"/>
    </location>
</feature>
<keyword evidence="3" id="KW-1185">Reference proteome</keyword>
<feature type="region of interest" description="Disordered" evidence="1">
    <location>
        <begin position="388"/>
        <end position="445"/>
    </location>
</feature>
<proteinExistence type="predicted"/>
<feature type="region of interest" description="Disordered" evidence="1">
    <location>
        <begin position="970"/>
        <end position="1006"/>
    </location>
</feature>
<dbReference type="InterPro" id="IPR050697">
    <property type="entry name" value="Adenylyl/Guanylyl_Cyclase_3/4"/>
</dbReference>
<feature type="compositionally biased region" description="Low complexity" evidence="1">
    <location>
        <begin position="118"/>
        <end position="129"/>
    </location>
</feature>